<dbReference type="Proteomes" id="UP000236311">
    <property type="component" value="Unassembled WGS sequence"/>
</dbReference>
<evidence type="ECO:0000313" key="5">
    <source>
        <dbReference type="Proteomes" id="UP000236311"/>
    </source>
</evidence>
<dbReference type="PROSITE" id="PS50076">
    <property type="entry name" value="DNAJ_2"/>
    <property type="match status" value="1"/>
</dbReference>
<evidence type="ECO:0000256" key="1">
    <source>
        <dbReference type="ARBA" id="ARBA00022705"/>
    </source>
</evidence>
<dbReference type="EMBL" id="OFSM01000030">
    <property type="protein sequence ID" value="SOY31741.1"/>
    <property type="molecule type" value="Genomic_DNA"/>
</dbReference>
<evidence type="ECO:0000256" key="2">
    <source>
        <dbReference type="SAM" id="MobiDB-lite"/>
    </source>
</evidence>
<evidence type="ECO:0000313" key="4">
    <source>
        <dbReference type="EMBL" id="SOY31741.1"/>
    </source>
</evidence>
<feature type="region of interest" description="Disordered" evidence="2">
    <location>
        <begin position="53"/>
        <end position="92"/>
    </location>
</feature>
<gene>
    <name evidence="4" type="ORF">AMURIS_04489</name>
</gene>
<proteinExistence type="predicted"/>
<dbReference type="CDD" id="cd06257">
    <property type="entry name" value="DnaJ"/>
    <property type="match status" value="1"/>
</dbReference>
<feature type="compositionally biased region" description="Acidic residues" evidence="2">
    <location>
        <begin position="1034"/>
        <end position="1056"/>
    </location>
</feature>
<dbReference type="InterPro" id="IPR001623">
    <property type="entry name" value="DnaJ_domain"/>
</dbReference>
<dbReference type="InterPro" id="IPR036869">
    <property type="entry name" value="J_dom_sf"/>
</dbReference>
<dbReference type="OrthoDB" id="9816462at2"/>
<keyword evidence="1" id="KW-0235">DNA replication</keyword>
<feature type="region of interest" description="Disordered" evidence="2">
    <location>
        <begin position="1034"/>
        <end position="1070"/>
    </location>
</feature>
<keyword evidence="5" id="KW-1185">Reference proteome</keyword>
<feature type="domain" description="J" evidence="3">
    <location>
        <begin position="3"/>
        <end position="64"/>
    </location>
</feature>
<name>A0A2K4ZMP4_9FIRM</name>
<dbReference type="AlphaFoldDB" id="A0A2K4ZMP4"/>
<reference evidence="4 5" key="1">
    <citation type="submission" date="2018-01" db="EMBL/GenBank/DDBJ databases">
        <authorList>
            <person name="Gaut B.S."/>
            <person name="Morton B.R."/>
            <person name="Clegg M.T."/>
            <person name="Duvall M.R."/>
        </authorList>
    </citation>
    <scope>NUCLEOTIDE SEQUENCE [LARGE SCALE GENOMIC DNA]</scope>
    <source>
        <strain evidence="4">GP69</strain>
    </source>
</reference>
<organism evidence="4 5">
    <name type="scientific">Acetatifactor muris</name>
    <dbReference type="NCBI Taxonomy" id="879566"/>
    <lineage>
        <taxon>Bacteria</taxon>
        <taxon>Bacillati</taxon>
        <taxon>Bacillota</taxon>
        <taxon>Clostridia</taxon>
        <taxon>Lachnospirales</taxon>
        <taxon>Lachnospiraceae</taxon>
        <taxon>Acetatifactor</taxon>
    </lineage>
</organism>
<dbReference type="RefSeq" id="WP_103241720.1">
    <property type="nucleotide sequence ID" value="NZ_JANJZD010000031.1"/>
</dbReference>
<sequence length="1123" mass="129315">MSDIWSMLGIEPTDDKKAIRRAFAAQSRLHHPEEEPEYFAALNQAYKAALDSGADGEKAWEESVQNERPEKENVPRETVQEKSEDTGGESSLLKRLDQAAQQAIKKSMETGALHDFIVLFENPKQAKQADTWKRFFLTEGFLGEQFTEEFGKGLLTYLAEQTLCPSDNLPKGLLQELAIAYAFIPHFAGEEYFEGLKYPKEWYKVSVENTFPGRRYAAEIFNMQGRECDLKSMTNHILRQPANKVRHNAFSDYLAVKEMSRDGRLTDGEREVWQHILGACQPCYLFERNGKKSGGADYESRSESVVKLYVQWLKKEQLPEAVLLFFYKKLDFKTLERSSTRGLYSALKEEVLRQLPGAEEILFGEDGKEQLITRLYRTYSAIINDNQNNYDKFIYGETPEIRDRAKAFFASPEWEMLKMEKGLFERIYSASKRIVMPRTVAETLVGHLSQEDFPEPARTELTESLLRSLATEKMCRELDYRWEITLSSTNPEDIGDNPDFWQYFLMRGFGFRHEKVRGTWEEDFIYVMNGQCYLPAYINYIYAPSRAWQRQFVGFDQEREEIGEPVSLVCSMPGARRLRVEFHYHYCLYFVEGLANDTGNESAYQIGKEVQVAEPVLAFSELREYAGKLEKPEEFFFLLAVTAIEDADRSAARILIEAWLKQIPVHPFIIPLVARLLAADNDRIPAAVQPGGRTAVLYSEQERVCFRAVVSEEGVSIWRQLDYGWQDIIFRSAELGWRKWEEYACKSKVTGDSASPESRRAAARNVLDTLRQPAPRLRVSYSLEGMDTAQKAAKILEVMGCIENMEGYCVLRYGAKKEKRHDRVFYGARAPFGFELMAHSAVYVRSRDFLMASSNTKIKEPKILVGRFGWGFKYSPSSDYGPMYVYQGESGRFYAYGAIRMHRADTLDQLLADFFQKEWEGVTEVQGYEGSLTVSRLDHRLEYCYTEEDMRQSMETAEDTVADRFTLFGGYQMWLEFVRWLDEALNPQLPPWVNAIVTGLDWERGGALTFAGIHENEEDAELQEFQEKADLDFEDTTEEEEADGDASDEEEADGDTSDMTGAAESDRNPQNEVYLPQLPLLIWAKGMDRRDRADFLINAMQWYVDCGRFAEKTGDRKIRILVN</sequence>
<dbReference type="GO" id="GO:0006260">
    <property type="term" value="P:DNA replication"/>
    <property type="evidence" value="ECO:0007669"/>
    <property type="project" value="UniProtKB-KW"/>
</dbReference>
<accession>A0A2K4ZMP4</accession>
<evidence type="ECO:0000259" key="3">
    <source>
        <dbReference type="PROSITE" id="PS50076"/>
    </source>
</evidence>
<protein>
    <recommendedName>
        <fullName evidence="3">J domain-containing protein</fullName>
    </recommendedName>
</protein>
<dbReference type="SUPFAM" id="SSF46565">
    <property type="entry name" value="Chaperone J-domain"/>
    <property type="match status" value="1"/>
</dbReference>
<feature type="compositionally biased region" description="Basic and acidic residues" evidence="2">
    <location>
        <begin position="55"/>
        <end position="85"/>
    </location>
</feature>